<dbReference type="RefSeq" id="WP_092373730.1">
    <property type="nucleotide sequence ID" value="NZ_FORX01000005.1"/>
</dbReference>
<keyword evidence="2" id="KW-1185">Reference proteome</keyword>
<evidence type="ECO:0000313" key="2">
    <source>
        <dbReference type="Proteomes" id="UP000198635"/>
    </source>
</evidence>
<dbReference type="STRING" id="52560.SAMN04488082_105205"/>
<dbReference type="EMBL" id="FORX01000005">
    <property type="protein sequence ID" value="SFJ69427.1"/>
    <property type="molecule type" value="Genomic_DNA"/>
</dbReference>
<proteinExistence type="predicted"/>
<dbReference type="Proteomes" id="UP000198635">
    <property type="component" value="Unassembled WGS sequence"/>
</dbReference>
<sequence>MVRHQYETSLPKSASVRNEYELLQKLVHELGSVDQTLRETIASALVSQSDLAAFEHFDTGIVGMSLNTHKAIADQVIEGGYKTLNEYRRAALQKLREFERRKEGPGRGTINWYKIALAEKNEKLIRVANDIALMSQRLDEVLALAQQMAAKASMLDEFQKQRDELLRKF</sequence>
<evidence type="ECO:0000313" key="1">
    <source>
        <dbReference type="EMBL" id="SFJ69427.1"/>
    </source>
</evidence>
<protein>
    <submittedName>
        <fullName evidence="1">Uncharacterized protein</fullName>
    </submittedName>
</protein>
<gene>
    <name evidence="1" type="ORF">SAMN04488082_105205</name>
</gene>
<accession>A0A1I3TIT0</accession>
<organism evidence="1 2">
    <name type="scientific">Desulfomicrobium apsheronum</name>
    <dbReference type="NCBI Taxonomy" id="52560"/>
    <lineage>
        <taxon>Bacteria</taxon>
        <taxon>Pseudomonadati</taxon>
        <taxon>Thermodesulfobacteriota</taxon>
        <taxon>Desulfovibrionia</taxon>
        <taxon>Desulfovibrionales</taxon>
        <taxon>Desulfomicrobiaceae</taxon>
        <taxon>Desulfomicrobium</taxon>
    </lineage>
</organism>
<name>A0A1I3TIT0_9BACT</name>
<reference evidence="2" key="1">
    <citation type="submission" date="2016-10" db="EMBL/GenBank/DDBJ databases">
        <authorList>
            <person name="Varghese N."/>
            <person name="Submissions S."/>
        </authorList>
    </citation>
    <scope>NUCLEOTIDE SEQUENCE [LARGE SCALE GENOMIC DNA]</scope>
    <source>
        <strain evidence="2">DSM 5918</strain>
    </source>
</reference>
<dbReference type="AlphaFoldDB" id="A0A1I3TIT0"/>